<dbReference type="InterPro" id="IPR050155">
    <property type="entry name" value="HAD-like_hydrolase_sf"/>
</dbReference>
<dbReference type="Gene3D" id="3.40.50.1000">
    <property type="entry name" value="HAD superfamily/HAD-like"/>
    <property type="match status" value="1"/>
</dbReference>
<dbReference type="CDD" id="cd01427">
    <property type="entry name" value="HAD_like"/>
    <property type="match status" value="1"/>
</dbReference>
<sequence>MEPPERKYLEYRTSMGTIYVKYAALEPLSRVGGVIFDCDGVLIDEKTSYDKVIQEVTVYLTHMLTGYTVDASAIKQETIYDIRAIGSFNNDSNTIQLLVEWLVDRISAELDNKVTERMTELRSKNFTEMQGVLQSRGKVSSSSVENWLRDLSGKVAPFSGSAAALTALEEEIGIDMQLTKMVKDVLKPGGRYGESLLTTVFDEAFYGSENVQKVRNAGPFFSFTGKLDEEKLIVSRETLEKLSQYGIRMGICTGRGSWETWRTLGEFSRYFVKEACMFISDYITIDPVKYSYLEKPSPIPLLEALKGLGGDEPKLYVGNSAEDHIMFQRALSSRENLLFAGVTDNDYRRLDYMFENEADLILSSVNQLAKVFQLLREE</sequence>
<dbReference type="BioCyc" id="CCAL311458:G131R-1287-MONOMER"/>
<dbReference type="KEGG" id="csu:CSUB_C1273"/>
<dbReference type="PANTHER" id="PTHR43434:SF1">
    <property type="entry name" value="PHOSPHOGLYCOLATE PHOSPHATASE"/>
    <property type="match status" value="1"/>
</dbReference>
<proteinExistence type="predicted"/>
<reference evidence="1 3" key="1">
    <citation type="journal article" date="2005" name="Environ. Microbiol.">
        <title>Genetic and functional properties of uncultivated thermophilic crenarchaeotes from a subsurface gold mine as revealed by analysis of genome fragments.</title>
        <authorList>
            <person name="Nunoura T."/>
            <person name="Hirayama H."/>
            <person name="Takami H."/>
            <person name="Oida H."/>
            <person name="Nishi S."/>
            <person name="Shimamura S."/>
            <person name="Suzuki Y."/>
            <person name="Inagaki F."/>
            <person name="Takai K."/>
            <person name="Nealson K.H."/>
            <person name="Horikoshi K."/>
        </authorList>
    </citation>
    <scope>NUCLEOTIDE SEQUENCE [LARGE SCALE GENOMIC DNA]</scope>
</reference>
<name>E6N7P6_CALS0</name>
<dbReference type="GO" id="GO:0008967">
    <property type="term" value="F:phosphoglycolate phosphatase activity"/>
    <property type="evidence" value="ECO:0007669"/>
    <property type="project" value="TreeGrafter"/>
</dbReference>
<gene>
    <name evidence="2" type="ORF">CSUB_C1273</name>
    <name evidence="1" type="ORF">HGMM_F01G10C08</name>
</gene>
<dbReference type="EMBL" id="BA000048">
    <property type="protein sequence ID" value="BAJ51124.1"/>
    <property type="molecule type" value="Genomic_DNA"/>
</dbReference>
<dbReference type="InterPro" id="IPR023214">
    <property type="entry name" value="HAD_sf"/>
</dbReference>
<evidence type="ECO:0000313" key="2">
    <source>
        <dbReference type="EMBL" id="BAJ51124.1"/>
    </source>
</evidence>
<reference evidence="1 3" key="2">
    <citation type="journal article" date="2011" name="Nucleic Acids Res.">
        <title>Insights into the evolution of Archaea and eukaryotic protein modifier systems revealed by the genome of a novel archaeal group.</title>
        <authorList>
            <person name="Nunoura T."/>
            <person name="Takaki Y."/>
            <person name="Kakuta J."/>
            <person name="Nishi S."/>
            <person name="Sugahara J."/>
            <person name="Kazama H."/>
            <person name="Chee G."/>
            <person name="Hattori M."/>
            <person name="Kanai A."/>
            <person name="Atomi H."/>
            <person name="Takai K."/>
            <person name="Takami H."/>
        </authorList>
    </citation>
    <scope>NUCLEOTIDE SEQUENCE [LARGE SCALE GENOMIC DNA]</scope>
</reference>
<dbReference type="Proteomes" id="UP000008120">
    <property type="component" value="Chromosome"/>
</dbReference>
<dbReference type="PANTHER" id="PTHR43434">
    <property type="entry name" value="PHOSPHOGLYCOLATE PHOSPHATASE"/>
    <property type="match status" value="1"/>
</dbReference>
<dbReference type="AlphaFoldDB" id="E6N7P6"/>
<accession>E6N7P6</accession>
<dbReference type="EMBL" id="AP011862">
    <property type="protein sequence ID" value="BAJ48315.1"/>
    <property type="molecule type" value="Genomic_DNA"/>
</dbReference>
<organism evidence="1 3">
    <name type="scientific">Caldiarchaeum subterraneum</name>
    <dbReference type="NCBI Taxonomy" id="311458"/>
    <lineage>
        <taxon>Archaea</taxon>
        <taxon>Nitrososphaerota</taxon>
        <taxon>Candidatus Caldarchaeales</taxon>
        <taxon>Candidatus Caldarchaeaceae</taxon>
        <taxon>Candidatus Caldarchaeum</taxon>
    </lineage>
</organism>
<dbReference type="GO" id="GO:0006281">
    <property type="term" value="P:DNA repair"/>
    <property type="evidence" value="ECO:0007669"/>
    <property type="project" value="TreeGrafter"/>
</dbReference>
<evidence type="ECO:0000313" key="1">
    <source>
        <dbReference type="EMBL" id="BAJ48315.1"/>
    </source>
</evidence>
<dbReference type="InterPro" id="IPR036412">
    <property type="entry name" value="HAD-like_sf"/>
</dbReference>
<dbReference type="STRING" id="311458.CSUB_C1273"/>
<protein>
    <submittedName>
        <fullName evidence="1">Uncharacterized protein</fullName>
    </submittedName>
</protein>
<evidence type="ECO:0000313" key="3">
    <source>
        <dbReference type="Proteomes" id="UP000008120"/>
    </source>
</evidence>
<dbReference type="SUPFAM" id="SSF56784">
    <property type="entry name" value="HAD-like"/>
    <property type="match status" value="1"/>
</dbReference>